<sequence>MTFGKKFREDKFLFPKDATPINHGSYGAVPKRVYETYKKWLHKDFQFPDEFMHFFQAQEMEKSLKVVSKLVNTDYKNLAFVPNATSGVNVVFRSFPFQKGDTIVISSVIYDACGNTIDFAARRNGVNLKIVDITFPMSEKTVLSRFEATFKQVLETKKTGSQVVCIYDAICSMPGCRMPFERITELCRRYGIVSCIDGAHSIGMIPIDIQAIGCDFYTSNLHKWLYLPRGCAILYVTPKFHDAIMPFPISHSYKDQEFYKRFLFTASNNYSSFYCIPEALKFVNEDCGGFDKIRSYCRKQGNGIIAHFGTDHLVSVTEPSADDLNFMVTVKVDLPKDKQEFFARSFKNKQFENEVRDFVLSDLLRKSRTFVQFGWHNNFLFVRFSCQIYTDLQEYFWGYDQFLKELDRFYASDLFQKWNNRSACTSRCCKL</sequence>
<dbReference type="InterPro" id="IPR000192">
    <property type="entry name" value="Aminotrans_V_dom"/>
</dbReference>
<evidence type="ECO:0000313" key="4">
    <source>
        <dbReference type="Proteomes" id="UP000478008"/>
    </source>
</evidence>
<dbReference type="InterPro" id="IPR015422">
    <property type="entry name" value="PyrdxlP-dep_Trfase_small"/>
</dbReference>
<dbReference type="Pfam" id="PF00266">
    <property type="entry name" value="Aminotran_5"/>
    <property type="match status" value="1"/>
</dbReference>
<dbReference type="AlphaFoldDB" id="A0A7D9H532"/>
<dbReference type="InterPro" id="IPR015421">
    <property type="entry name" value="PyrdxlP-dep_Trfase_major"/>
</dbReference>
<keyword evidence="1" id="KW-0663">Pyridoxal phosphate</keyword>
<organism evidence="3 4">
    <name type="scientific">Dekkera bruxellensis</name>
    <name type="common">Brettanomyces custersii</name>
    <dbReference type="NCBI Taxonomy" id="5007"/>
    <lineage>
        <taxon>Eukaryota</taxon>
        <taxon>Fungi</taxon>
        <taxon>Dikarya</taxon>
        <taxon>Ascomycota</taxon>
        <taxon>Saccharomycotina</taxon>
        <taxon>Pichiomycetes</taxon>
        <taxon>Pichiales</taxon>
        <taxon>Pichiaceae</taxon>
        <taxon>Brettanomyces</taxon>
    </lineage>
</organism>
<proteinExistence type="predicted"/>
<reference evidence="3 4" key="1">
    <citation type="submission" date="2019-07" db="EMBL/GenBank/DDBJ databases">
        <authorList>
            <person name="Friedrich A."/>
            <person name="Schacherer J."/>
        </authorList>
    </citation>
    <scope>NUCLEOTIDE SEQUENCE [LARGE SCALE GENOMIC DNA]</scope>
</reference>
<dbReference type="InterPro" id="IPR015424">
    <property type="entry name" value="PyrdxlP-dep_Trfase"/>
</dbReference>
<dbReference type="Gene3D" id="3.40.640.10">
    <property type="entry name" value="Type I PLP-dependent aspartate aminotransferase-like (Major domain)"/>
    <property type="match status" value="1"/>
</dbReference>
<dbReference type="SUPFAM" id="SSF53383">
    <property type="entry name" value="PLP-dependent transferases"/>
    <property type="match status" value="1"/>
</dbReference>
<keyword evidence="4" id="KW-1185">Reference proteome</keyword>
<evidence type="ECO:0000256" key="1">
    <source>
        <dbReference type="ARBA" id="ARBA00022898"/>
    </source>
</evidence>
<feature type="domain" description="Aminotransferase class V" evidence="2">
    <location>
        <begin position="31"/>
        <end position="302"/>
    </location>
</feature>
<name>A0A7D9H532_DEKBR</name>
<dbReference type="PANTHER" id="PTHR43092:SF2">
    <property type="entry name" value="HERCYNYLCYSTEINE SULFOXIDE LYASE"/>
    <property type="match status" value="1"/>
</dbReference>
<dbReference type="Proteomes" id="UP000478008">
    <property type="component" value="Unassembled WGS sequence"/>
</dbReference>
<dbReference type="OMA" id="TGNCHKW"/>
<evidence type="ECO:0000313" key="3">
    <source>
        <dbReference type="EMBL" id="VUG20424.1"/>
    </source>
</evidence>
<accession>A0A7D9H532</accession>
<gene>
    <name evidence="3" type="ORF">DEBR0S8_01398G</name>
</gene>
<protein>
    <submittedName>
        <fullName evidence="3">DEBR0S8_01398g1_1</fullName>
    </submittedName>
</protein>
<dbReference type="Gene3D" id="3.90.1150.10">
    <property type="entry name" value="Aspartate Aminotransferase, domain 1"/>
    <property type="match status" value="1"/>
</dbReference>
<evidence type="ECO:0000259" key="2">
    <source>
        <dbReference type="Pfam" id="PF00266"/>
    </source>
</evidence>
<dbReference type="EMBL" id="CABFWN010000008">
    <property type="protein sequence ID" value="VUG20424.1"/>
    <property type="molecule type" value="Genomic_DNA"/>
</dbReference>
<dbReference type="PANTHER" id="PTHR43092">
    <property type="entry name" value="L-CYSTEINE DESULFHYDRASE"/>
    <property type="match status" value="1"/>
</dbReference>